<evidence type="ECO:0000313" key="1">
    <source>
        <dbReference type="EMBL" id="KAI5064929.1"/>
    </source>
</evidence>
<name>A0A9D4Z7Z2_ADICA</name>
<proteinExistence type="predicted"/>
<keyword evidence="2" id="KW-1185">Reference proteome</keyword>
<dbReference type="EMBL" id="JABFUD020000019">
    <property type="protein sequence ID" value="KAI5064929.1"/>
    <property type="molecule type" value="Genomic_DNA"/>
</dbReference>
<comment type="caution">
    <text evidence="1">The sequence shown here is derived from an EMBL/GenBank/DDBJ whole genome shotgun (WGS) entry which is preliminary data.</text>
</comment>
<accession>A0A9D4Z7Z2</accession>
<evidence type="ECO:0000313" key="2">
    <source>
        <dbReference type="Proteomes" id="UP000886520"/>
    </source>
</evidence>
<dbReference type="Proteomes" id="UP000886520">
    <property type="component" value="Chromosome 19"/>
</dbReference>
<reference evidence="1" key="1">
    <citation type="submission" date="2021-01" db="EMBL/GenBank/DDBJ databases">
        <title>Adiantum capillus-veneris genome.</title>
        <authorList>
            <person name="Fang Y."/>
            <person name="Liao Q."/>
        </authorList>
    </citation>
    <scope>NUCLEOTIDE SEQUENCE</scope>
    <source>
        <strain evidence="1">H3</strain>
        <tissue evidence="1">Leaf</tissue>
    </source>
</reference>
<gene>
    <name evidence="1" type="ORF">GOP47_0019624</name>
</gene>
<sequence>MFQGHLKADVLGANALLIIRISHLQEEAPKEDDLCVASNILAPLWGRGPQGSIENASLLYEGAHLKEEKWITVETVEAKKLEIKGGGGGQYYGYNGNSSPKSLVSVGSMYILQLPLMRSSVVPFTSCWLLLWRLRSIYPRSFYHSMTSQDK</sequence>
<dbReference type="AlphaFoldDB" id="A0A9D4Z7Z2"/>
<protein>
    <submittedName>
        <fullName evidence="1">Uncharacterized protein</fullName>
    </submittedName>
</protein>
<organism evidence="1 2">
    <name type="scientific">Adiantum capillus-veneris</name>
    <name type="common">Maidenhair fern</name>
    <dbReference type="NCBI Taxonomy" id="13818"/>
    <lineage>
        <taxon>Eukaryota</taxon>
        <taxon>Viridiplantae</taxon>
        <taxon>Streptophyta</taxon>
        <taxon>Embryophyta</taxon>
        <taxon>Tracheophyta</taxon>
        <taxon>Polypodiopsida</taxon>
        <taxon>Polypodiidae</taxon>
        <taxon>Polypodiales</taxon>
        <taxon>Pteridineae</taxon>
        <taxon>Pteridaceae</taxon>
        <taxon>Vittarioideae</taxon>
        <taxon>Adiantum</taxon>
    </lineage>
</organism>